<protein>
    <submittedName>
        <fullName evidence="3">Uncharacterized protein</fullName>
    </submittedName>
</protein>
<dbReference type="AlphaFoldDB" id="A0A553PWL4"/>
<accession>A0A553PWL4</accession>
<dbReference type="Proteomes" id="UP000316079">
    <property type="component" value="Unassembled WGS sequence"/>
</dbReference>
<organism evidence="3 4">
    <name type="scientific">Danionella cerebrum</name>
    <dbReference type="NCBI Taxonomy" id="2873325"/>
    <lineage>
        <taxon>Eukaryota</taxon>
        <taxon>Metazoa</taxon>
        <taxon>Chordata</taxon>
        <taxon>Craniata</taxon>
        <taxon>Vertebrata</taxon>
        <taxon>Euteleostomi</taxon>
        <taxon>Actinopterygii</taxon>
        <taxon>Neopterygii</taxon>
        <taxon>Teleostei</taxon>
        <taxon>Ostariophysi</taxon>
        <taxon>Cypriniformes</taxon>
        <taxon>Danionidae</taxon>
        <taxon>Danioninae</taxon>
        <taxon>Danionella</taxon>
    </lineage>
</organism>
<feature type="region of interest" description="Disordered" evidence="1">
    <location>
        <begin position="186"/>
        <end position="212"/>
    </location>
</feature>
<evidence type="ECO:0000256" key="1">
    <source>
        <dbReference type="SAM" id="MobiDB-lite"/>
    </source>
</evidence>
<reference evidence="3 4" key="1">
    <citation type="journal article" date="2019" name="Sci. Data">
        <title>Hybrid genome assembly and annotation of Danionella translucida.</title>
        <authorList>
            <person name="Kadobianskyi M."/>
            <person name="Schulze L."/>
            <person name="Schuelke M."/>
            <person name="Judkewitz B."/>
        </authorList>
    </citation>
    <scope>NUCLEOTIDE SEQUENCE [LARGE SCALE GENOMIC DNA]</scope>
    <source>
        <strain evidence="3 4">Bolton</strain>
    </source>
</reference>
<name>A0A553PWL4_9TELE</name>
<keyword evidence="2" id="KW-0812">Transmembrane</keyword>
<feature type="transmembrane region" description="Helical" evidence="2">
    <location>
        <begin position="310"/>
        <end position="331"/>
    </location>
</feature>
<evidence type="ECO:0000313" key="3">
    <source>
        <dbReference type="EMBL" id="TRY82078.1"/>
    </source>
</evidence>
<dbReference type="EMBL" id="SRMA01026581">
    <property type="protein sequence ID" value="TRY82078.1"/>
    <property type="molecule type" value="Genomic_DNA"/>
</dbReference>
<keyword evidence="2" id="KW-0472">Membrane</keyword>
<feature type="compositionally biased region" description="Basic and acidic residues" evidence="1">
    <location>
        <begin position="268"/>
        <end position="277"/>
    </location>
</feature>
<proteinExistence type="predicted"/>
<comment type="caution">
    <text evidence="3">The sequence shown here is derived from an EMBL/GenBank/DDBJ whole genome shotgun (WGS) entry which is preliminary data.</text>
</comment>
<feature type="compositionally biased region" description="Low complexity" evidence="1">
    <location>
        <begin position="200"/>
        <end position="212"/>
    </location>
</feature>
<dbReference type="STRING" id="623744.A0A553PWL4"/>
<evidence type="ECO:0000256" key="2">
    <source>
        <dbReference type="SAM" id="Phobius"/>
    </source>
</evidence>
<keyword evidence="2" id="KW-1133">Transmembrane helix</keyword>
<keyword evidence="4" id="KW-1185">Reference proteome</keyword>
<feature type="region of interest" description="Disordered" evidence="1">
    <location>
        <begin position="268"/>
        <end position="301"/>
    </location>
</feature>
<dbReference type="OrthoDB" id="9950822at2759"/>
<evidence type="ECO:0000313" key="4">
    <source>
        <dbReference type="Proteomes" id="UP000316079"/>
    </source>
</evidence>
<gene>
    <name evidence="3" type="ORF">DNTS_006697</name>
</gene>
<sequence>MDTRGAEGLFARALSGKASFPRPRPPPSPRSLALCLSTFQSFSRFQFHLRAIAGPEPTESLSGRGKTMTSLLAITLSLLFAHQALQHASGGLPPEWLRNNEANTDNNSQTVASSSEEAFGSIYLPDGNLDQVHDPYLNETEEGSSEGPISTPLTRMIAINSSSKISDALEETNETLTQEKATNISVPDPEIKDQGNANYTRTTQEPETSTTETTVYETGSGYFPADDIPVNVTTKGPITITEVVYNQTAYKTPVNTTVVAPPAFREKETPALPDSKEAGNLSFEVRENSERGSSSETVADVTENKKDQPWAVVLVVGIVIGVIALGSFIFLNRKNKRDFSHRKLMEETSPEPVLRLDNSEPLDLRFGQGFGYYNAGLQGDNIQMTNFPHGRSK</sequence>